<dbReference type="HAMAP" id="MF_00115">
    <property type="entry name" value="MscL"/>
    <property type="match status" value="1"/>
</dbReference>
<evidence type="ECO:0000256" key="3">
    <source>
        <dbReference type="ARBA" id="ARBA00022475"/>
    </source>
</evidence>
<dbReference type="InterPro" id="IPR001185">
    <property type="entry name" value="MS_channel"/>
</dbReference>
<dbReference type="GO" id="GO:0005886">
    <property type="term" value="C:plasma membrane"/>
    <property type="evidence" value="ECO:0007669"/>
    <property type="project" value="UniProtKB-SubCell"/>
</dbReference>
<evidence type="ECO:0000256" key="8">
    <source>
        <dbReference type="ARBA" id="ARBA00023303"/>
    </source>
</evidence>
<dbReference type="Gene3D" id="1.10.1200.120">
    <property type="entry name" value="Large-conductance mechanosensitive channel, MscL, domain 1"/>
    <property type="match status" value="1"/>
</dbReference>
<protein>
    <recommendedName>
        <fullName evidence="9">Large-conductance mechanosensitive channel</fullName>
    </recommendedName>
</protein>
<evidence type="ECO:0000256" key="4">
    <source>
        <dbReference type="ARBA" id="ARBA00022692"/>
    </source>
</evidence>
<comment type="subunit">
    <text evidence="9">Homopentamer.</text>
</comment>
<keyword evidence="4 9" id="KW-0812">Transmembrane</keyword>
<dbReference type="NCBIfam" id="TIGR00220">
    <property type="entry name" value="mscL"/>
    <property type="match status" value="1"/>
</dbReference>
<keyword evidence="8 9" id="KW-0407">Ion channel</keyword>
<dbReference type="InterPro" id="IPR036019">
    <property type="entry name" value="MscL_channel"/>
</dbReference>
<dbReference type="GO" id="GO:0008381">
    <property type="term" value="F:mechanosensitive monoatomic ion channel activity"/>
    <property type="evidence" value="ECO:0007669"/>
    <property type="project" value="UniProtKB-UniRule"/>
</dbReference>
<dbReference type="InterPro" id="IPR037673">
    <property type="entry name" value="MSC/AndL"/>
</dbReference>
<dbReference type="PANTHER" id="PTHR30266">
    <property type="entry name" value="MECHANOSENSITIVE CHANNEL MSCL"/>
    <property type="match status" value="1"/>
</dbReference>
<feature type="region of interest" description="Disordered" evidence="10">
    <location>
        <begin position="163"/>
        <end position="188"/>
    </location>
</feature>
<keyword evidence="5 9" id="KW-1133">Transmembrane helix</keyword>
<comment type="caution">
    <text evidence="11">The sequence shown here is derived from an EMBL/GenBank/DDBJ whole genome shotgun (WGS) entry which is preliminary data.</text>
</comment>
<name>A0A401W757_STREY</name>
<reference evidence="11 12" key="1">
    <citation type="submission" date="2018-11" db="EMBL/GenBank/DDBJ databases">
        <title>Whole genome sequence of Streptomyces paromomycinus NBRC 15454(T).</title>
        <authorList>
            <person name="Komaki H."/>
            <person name="Tamura T."/>
        </authorList>
    </citation>
    <scope>NUCLEOTIDE SEQUENCE [LARGE SCALE GENOMIC DNA]</scope>
    <source>
        <strain evidence="11 12">NBRC 15454</strain>
    </source>
</reference>
<dbReference type="PANTHER" id="PTHR30266:SF2">
    <property type="entry name" value="LARGE-CONDUCTANCE MECHANOSENSITIVE CHANNEL"/>
    <property type="match status" value="1"/>
</dbReference>
<dbReference type="Proteomes" id="UP000286746">
    <property type="component" value="Unassembled WGS sequence"/>
</dbReference>
<evidence type="ECO:0000313" key="12">
    <source>
        <dbReference type="Proteomes" id="UP000286746"/>
    </source>
</evidence>
<keyword evidence="2 9" id="KW-0813">Transport</keyword>
<evidence type="ECO:0000256" key="2">
    <source>
        <dbReference type="ARBA" id="ARBA00022448"/>
    </source>
</evidence>
<dbReference type="FunFam" id="1.10.1200.120:FF:000007">
    <property type="entry name" value="Large-conductance mechanosensitive channel"/>
    <property type="match status" value="1"/>
</dbReference>
<evidence type="ECO:0000256" key="9">
    <source>
        <dbReference type="HAMAP-Rule" id="MF_00115"/>
    </source>
</evidence>
<proteinExistence type="inferred from homology"/>
<feature type="compositionally biased region" description="Low complexity" evidence="10">
    <location>
        <begin position="164"/>
        <end position="173"/>
    </location>
</feature>
<comment type="similarity">
    <text evidence="9">Belongs to the MscL family.</text>
</comment>
<dbReference type="EMBL" id="BHZD01000001">
    <property type="protein sequence ID" value="GCD45168.1"/>
    <property type="molecule type" value="Genomic_DNA"/>
</dbReference>
<dbReference type="AlphaFoldDB" id="A0A401W757"/>
<evidence type="ECO:0000256" key="10">
    <source>
        <dbReference type="SAM" id="MobiDB-lite"/>
    </source>
</evidence>
<feature type="transmembrane region" description="Helical" evidence="9">
    <location>
        <begin position="36"/>
        <end position="57"/>
    </location>
</feature>
<evidence type="ECO:0000256" key="5">
    <source>
        <dbReference type="ARBA" id="ARBA00022989"/>
    </source>
</evidence>
<evidence type="ECO:0000256" key="7">
    <source>
        <dbReference type="ARBA" id="ARBA00023136"/>
    </source>
</evidence>
<keyword evidence="12" id="KW-1185">Reference proteome</keyword>
<keyword evidence="6 9" id="KW-0406">Ion transport</keyword>
<comment type="function">
    <text evidence="9">Channel that opens in response to stretch forces in the membrane lipid bilayer. May participate in the regulation of osmotic pressure changes within the cell.</text>
</comment>
<dbReference type="PRINTS" id="PR01264">
    <property type="entry name" value="MECHCHANNEL"/>
</dbReference>
<feature type="transmembrane region" description="Helical" evidence="9">
    <location>
        <begin position="97"/>
        <end position="123"/>
    </location>
</feature>
<evidence type="ECO:0000256" key="1">
    <source>
        <dbReference type="ARBA" id="ARBA00004141"/>
    </source>
</evidence>
<keyword evidence="7 9" id="KW-0472">Membrane</keyword>
<sequence length="188" mass="19897">MLFVARFVVSVERGFQLSGKTGVLSGFKEFLMRGNVIELAVAVVVGAAFTNIVNAVVKGVINPIVGALGSQNLDHYKTCLTTCSTNAKTGDYTDGIYILWGSVLSAVLTFLITAAVVYFLMILPMNKWKARQDAKKPVDDGPADPTEVELLMEIRDALVAQRNGSLSGSSTGSPGHGGTGSVVTQKTQ</sequence>
<evidence type="ECO:0000313" key="11">
    <source>
        <dbReference type="EMBL" id="GCD45168.1"/>
    </source>
</evidence>
<comment type="subcellular location">
    <subcellularLocation>
        <location evidence="9">Cell membrane</location>
        <topology evidence="9">Multi-pass membrane protein</topology>
    </subcellularLocation>
    <subcellularLocation>
        <location evidence="1">Membrane</location>
        <topology evidence="1">Multi-pass membrane protein</topology>
    </subcellularLocation>
</comment>
<gene>
    <name evidence="9" type="primary">mscL</name>
    <name evidence="11" type="ORF">GKJPGBOP_04889</name>
</gene>
<dbReference type="Pfam" id="PF01741">
    <property type="entry name" value="MscL"/>
    <property type="match status" value="1"/>
</dbReference>
<dbReference type="SUPFAM" id="SSF81330">
    <property type="entry name" value="Gated mechanosensitive channel"/>
    <property type="match status" value="1"/>
</dbReference>
<keyword evidence="3 9" id="KW-1003">Cell membrane</keyword>
<accession>A0A401W757</accession>
<organism evidence="11 12">
    <name type="scientific">Streptomyces paromomycinus</name>
    <name type="common">Streptomyces rimosus subsp. paromomycinus</name>
    <dbReference type="NCBI Taxonomy" id="92743"/>
    <lineage>
        <taxon>Bacteria</taxon>
        <taxon>Bacillati</taxon>
        <taxon>Actinomycetota</taxon>
        <taxon>Actinomycetes</taxon>
        <taxon>Kitasatosporales</taxon>
        <taxon>Streptomycetaceae</taxon>
        <taxon>Streptomyces</taxon>
    </lineage>
</organism>
<evidence type="ECO:0000256" key="6">
    <source>
        <dbReference type="ARBA" id="ARBA00023065"/>
    </source>
</evidence>